<evidence type="ECO:0000313" key="1">
    <source>
        <dbReference type="EnsemblMetazoa" id="PPA10968.1"/>
    </source>
</evidence>
<reference evidence="2" key="1">
    <citation type="journal article" date="2008" name="Nat. Genet.">
        <title>The Pristionchus pacificus genome provides a unique perspective on nematode lifestyle and parasitism.</title>
        <authorList>
            <person name="Dieterich C."/>
            <person name="Clifton S.W."/>
            <person name="Schuster L.N."/>
            <person name="Chinwalla A."/>
            <person name="Delehaunty K."/>
            <person name="Dinkelacker I."/>
            <person name="Fulton L."/>
            <person name="Fulton R."/>
            <person name="Godfrey J."/>
            <person name="Minx P."/>
            <person name="Mitreva M."/>
            <person name="Roeseler W."/>
            <person name="Tian H."/>
            <person name="Witte H."/>
            <person name="Yang S.P."/>
            <person name="Wilson R.K."/>
            <person name="Sommer R.J."/>
        </authorList>
    </citation>
    <scope>NUCLEOTIDE SEQUENCE [LARGE SCALE GENOMIC DNA]</scope>
    <source>
        <strain evidence="2">PS312</strain>
    </source>
</reference>
<dbReference type="Pfam" id="PF02036">
    <property type="entry name" value="SCP2"/>
    <property type="match status" value="1"/>
</dbReference>
<dbReference type="Gene3D" id="3.30.1050.10">
    <property type="entry name" value="SCP2 sterol-binding domain"/>
    <property type="match status" value="1"/>
</dbReference>
<evidence type="ECO:0000313" key="2">
    <source>
        <dbReference type="Proteomes" id="UP000005239"/>
    </source>
</evidence>
<dbReference type="SUPFAM" id="SSF55718">
    <property type="entry name" value="SCP-like"/>
    <property type="match status" value="1"/>
</dbReference>
<protein>
    <submittedName>
        <fullName evidence="1">SCP2 domain-containing protein</fullName>
    </submittedName>
</protein>
<proteinExistence type="predicted"/>
<gene>
    <name evidence="1" type="primary">WBGene00100522</name>
</gene>
<accession>A0A8R1U9A2</accession>
<dbReference type="OrthoDB" id="3592703at2759"/>
<sequence length="123" mass="13511">MTADILAPVLFETMGEELPEYQKELKSVNAIVLYEILKDGQPAGKWTMDFKCAPARVYAGEPENGAKPNVTVTMEDQIFVALAAGELDAVKAFMTGKVKAKGNIMLMQKLNTVMTNARKRAMI</sequence>
<organism evidence="1 2">
    <name type="scientific">Pristionchus pacificus</name>
    <name type="common">Parasitic nematode worm</name>
    <dbReference type="NCBI Taxonomy" id="54126"/>
    <lineage>
        <taxon>Eukaryota</taxon>
        <taxon>Metazoa</taxon>
        <taxon>Ecdysozoa</taxon>
        <taxon>Nematoda</taxon>
        <taxon>Chromadorea</taxon>
        <taxon>Rhabditida</taxon>
        <taxon>Rhabditina</taxon>
        <taxon>Diplogasteromorpha</taxon>
        <taxon>Diplogasteroidea</taxon>
        <taxon>Neodiplogasteridae</taxon>
        <taxon>Pristionchus</taxon>
    </lineage>
</organism>
<reference evidence="1" key="2">
    <citation type="submission" date="2022-06" db="UniProtKB">
        <authorList>
            <consortium name="EnsemblMetazoa"/>
        </authorList>
    </citation>
    <scope>IDENTIFICATION</scope>
    <source>
        <strain evidence="1">PS312</strain>
    </source>
</reference>
<dbReference type="InterPro" id="IPR003033">
    <property type="entry name" value="SCP2_sterol-bd_dom"/>
</dbReference>
<dbReference type="InterPro" id="IPR036527">
    <property type="entry name" value="SCP2_sterol-bd_dom_sf"/>
</dbReference>
<accession>A0A2A6CQK7</accession>
<dbReference type="PANTHER" id="PTHR10094:SF25">
    <property type="entry name" value="SCP2 STEROL-BINDING DOMAIN-CONTAINING PROTEIN 1"/>
    <property type="match status" value="1"/>
</dbReference>
<keyword evidence="2" id="KW-1185">Reference proteome</keyword>
<dbReference type="PANTHER" id="PTHR10094">
    <property type="entry name" value="STEROL CARRIER PROTEIN 2 SCP-2 FAMILY PROTEIN"/>
    <property type="match status" value="1"/>
</dbReference>
<dbReference type="EnsemblMetazoa" id="PPA10968.1">
    <property type="protein sequence ID" value="PPA10968.1"/>
    <property type="gene ID" value="WBGene00100522"/>
</dbReference>
<dbReference type="Proteomes" id="UP000005239">
    <property type="component" value="Unassembled WGS sequence"/>
</dbReference>
<dbReference type="GO" id="GO:0005829">
    <property type="term" value="C:cytosol"/>
    <property type="evidence" value="ECO:0000318"/>
    <property type="project" value="GO_Central"/>
</dbReference>
<dbReference type="AlphaFoldDB" id="A0A2A6CQK7"/>
<name>A0A2A6CQK7_PRIPA</name>